<feature type="DNA-binding region" description="H-T-H motif" evidence="2">
    <location>
        <begin position="37"/>
        <end position="56"/>
    </location>
</feature>
<evidence type="ECO:0000256" key="1">
    <source>
        <dbReference type="ARBA" id="ARBA00023125"/>
    </source>
</evidence>
<dbReference type="InterPro" id="IPR001647">
    <property type="entry name" value="HTH_TetR"/>
</dbReference>
<dbReference type="EMBL" id="JBHSMG010000003">
    <property type="protein sequence ID" value="MFC5502994.1"/>
    <property type="molecule type" value="Genomic_DNA"/>
</dbReference>
<evidence type="ECO:0000313" key="5">
    <source>
        <dbReference type="Proteomes" id="UP001596039"/>
    </source>
</evidence>
<feature type="domain" description="HTH tetR-type" evidence="3">
    <location>
        <begin position="14"/>
        <end position="74"/>
    </location>
</feature>
<protein>
    <submittedName>
        <fullName evidence="4">TetR/AcrR family transcriptional regulator</fullName>
    </submittedName>
</protein>
<evidence type="ECO:0000313" key="4">
    <source>
        <dbReference type="EMBL" id="MFC5502994.1"/>
    </source>
</evidence>
<proteinExistence type="predicted"/>
<dbReference type="PANTHER" id="PTHR30055">
    <property type="entry name" value="HTH-TYPE TRANSCRIPTIONAL REGULATOR RUTR"/>
    <property type="match status" value="1"/>
</dbReference>
<dbReference type="InterPro" id="IPR050109">
    <property type="entry name" value="HTH-type_TetR-like_transc_reg"/>
</dbReference>
<evidence type="ECO:0000256" key="2">
    <source>
        <dbReference type="PROSITE-ProRule" id="PRU00335"/>
    </source>
</evidence>
<dbReference type="SUPFAM" id="SSF46689">
    <property type="entry name" value="Homeodomain-like"/>
    <property type="match status" value="1"/>
</dbReference>
<dbReference type="PANTHER" id="PTHR30055:SF226">
    <property type="entry name" value="HTH-TYPE TRANSCRIPTIONAL REGULATOR PKSA"/>
    <property type="match status" value="1"/>
</dbReference>
<keyword evidence="5" id="KW-1185">Reference proteome</keyword>
<accession>A0ABW0NRH7</accession>
<dbReference type="Gene3D" id="1.10.357.10">
    <property type="entry name" value="Tetracycline Repressor, domain 2"/>
    <property type="match status" value="1"/>
</dbReference>
<evidence type="ECO:0000259" key="3">
    <source>
        <dbReference type="PROSITE" id="PS50977"/>
    </source>
</evidence>
<organism evidence="4 5">
    <name type="scientific">Lysinimonas soli</name>
    <dbReference type="NCBI Taxonomy" id="1074233"/>
    <lineage>
        <taxon>Bacteria</taxon>
        <taxon>Bacillati</taxon>
        <taxon>Actinomycetota</taxon>
        <taxon>Actinomycetes</taxon>
        <taxon>Micrococcales</taxon>
        <taxon>Microbacteriaceae</taxon>
        <taxon>Lysinimonas</taxon>
    </lineage>
</organism>
<dbReference type="RefSeq" id="WP_386740709.1">
    <property type="nucleotide sequence ID" value="NZ_JBHSMG010000003.1"/>
</dbReference>
<name>A0ABW0NRH7_9MICO</name>
<dbReference type="PRINTS" id="PR00455">
    <property type="entry name" value="HTHTETR"/>
</dbReference>
<dbReference type="InterPro" id="IPR009057">
    <property type="entry name" value="Homeodomain-like_sf"/>
</dbReference>
<keyword evidence="1 2" id="KW-0238">DNA-binding</keyword>
<sequence length="192" mass="20157">MPKISAPTVAEHRVRQRAALLSAATEILVSEGLAAVTPAAVGTAAGLARPSVYQYFSSGADIIAAIIEDAFPRANRILAESLAQAGTPQERIDAYVRETLLLAAKGYHRPASALTGAQLPEPCRARLMELHQEQAAPFLAALADLGVADLPVTARLLGGMLEVAMVMVESGQPVRPVIERTTALIRSAIATD</sequence>
<reference evidence="5" key="1">
    <citation type="journal article" date="2019" name="Int. J. Syst. Evol. Microbiol.">
        <title>The Global Catalogue of Microorganisms (GCM) 10K type strain sequencing project: providing services to taxonomists for standard genome sequencing and annotation.</title>
        <authorList>
            <consortium name="The Broad Institute Genomics Platform"/>
            <consortium name="The Broad Institute Genome Sequencing Center for Infectious Disease"/>
            <person name="Wu L."/>
            <person name="Ma J."/>
        </authorList>
    </citation>
    <scope>NUCLEOTIDE SEQUENCE [LARGE SCALE GENOMIC DNA]</scope>
    <source>
        <strain evidence="5">CGMCC 4.6997</strain>
    </source>
</reference>
<comment type="caution">
    <text evidence="4">The sequence shown here is derived from an EMBL/GenBank/DDBJ whole genome shotgun (WGS) entry which is preliminary data.</text>
</comment>
<dbReference type="Proteomes" id="UP001596039">
    <property type="component" value="Unassembled WGS sequence"/>
</dbReference>
<dbReference type="PROSITE" id="PS50977">
    <property type="entry name" value="HTH_TETR_2"/>
    <property type="match status" value="1"/>
</dbReference>
<dbReference type="Pfam" id="PF00440">
    <property type="entry name" value="TetR_N"/>
    <property type="match status" value="1"/>
</dbReference>
<gene>
    <name evidence="4" type="ORF">ACFPJ4_12155</name>
</gene>